<dbReference type="HOGENOM" id="CLU_708812_0_0_1"/>
<sequence length="323" mass="38109">MNKEAYKQQRISEKLPFYNIHFDNEKELAKFYISIFQKCVESISNKQLTLLEEFPKLDQIQDNCCYVMKLQSNDLMRIARKVKFLSFSKKYFNADNFKYAVCNLNQQPMNLQCRIVKVNDQINLSDDYENLRDYKFVHFYQKNDRINQNQIIQSTIKYQDNKLQQQKSEEVQDRPTSLKSCTNQSQVEELHGSVIQEKALENKINKNLKKENSSNLIDEDSDSKHSNEAATTNNQNQITINNKNANEIKINYQLQQQHGLPNQSQKEDLLEQIKNLHSELNQLKIQLNLKDTQLGQKDKVSNLKELQIIEYIKLKSLINGYQQ</sequence>
<evidence type="ECO:0000256" key="1">
    <source>
        <dbReference type="SAM" id="Coils"/>
    </source>
</evidence>
<organism evidence="3 4">
    <name type="scientific">Tetrahymena thermophila (strain SB210)</name>
    <dbReference type="NCBI Taxonomy" id="312017"/>
    <lineage>
        <taxon>Eukaryota</taxon>
        <taxon>Sar</taxon>
        <taxon>Alveolata</taxon>
        <taxon>Ciliophora</taxon>
        <taxon>Intramacronucleata</taxon>
        <taxon>Oligohymenophorea</taxon>
        <taxon>Hymenostomatida</taxon>
        <taxon>Tetrahymenina</taxon>
        <taxon>Tetrahymenidae</taxon>
        <taxon>Tetrahymena</taxon>
    </lineage>
</organism>
<protein>
    <submittedName>
        <fullName evidence="3">Uncharacterized protein</fullName>
    </submittedName>
</protein>
<evidence type="ECO:0000313" key="3">
    <source>
        <dbReference type="EMBL" id="EAR99957.2"/>
    </source>
</evidence>
<feature type="compositionally biased region" description="Low complexity" evidence="2">
    <location>
        <begin position="228"/>
        <end position="239"/>
    </location>
</feature>
<feature type="region of interest" description="Disordered" evidence="2">
    <location>
        <begin position="211"/>
        <end position="239"/>
    </location>
</feature>
<dbReference type="EMBL" id="GG662633">
    <property type="protein sequence ID" value="EAR99957.2"/>
    <property type="molecule type" value="Genomic_DNA"/>
</dbReference>
<keyword evidence="4" id="KW-1185">Reference proteome</keyword>
<reference evidence="4" key="1">
    <citation type="journal article" date="2006" name="PLoS Biol.">
        <title>Macronuclear genome sequence of the ciliate Tetrahymena thermophila, a model eukaryote.</title>
        <authorList>
            <person name="Eisen J.A."/>
            <person name="Coyne R.S."/>
            <person name="Wu M."/>
            <person name="Wu D."/>
            <person name="Thiagarajan M."/>
            <person name="Wortman J.R."/>
            <person name="Badger J.H."/>
            <person name="Ren Q."/>
            <person name="Amedeo P."/>
            <person name="Jones K.M."/>
            <person name="Tallon L.J."/>
            <person name="Delcher A.L."/>
            <person name="Salzberg S.L."/>
            <person name="Silva J.C."/>
            <person name="Haas B.J."/>
            <person name="Majoros W.H."/>
            <person name="Farzad M."/>
            <person name="Carlton J.M."/>
            <person name="Smith R.K. Jr."/>
            <person name="Garg J."/>
            <person name="Pearlman R.E."/>
            <person name="Karrer K.M."/>
            <person name="Sun L."/>
            <person name="Manning G."/>
            <person name="Elde N.C."/>
            <person name="Turkewitz A.P."/>
            <person name="Asai D.J."/>
            <person name="Wilkes D.E."/>
            <person name="Wang Y."/>
            <person name="Cai H."/>
            <person name="Collins K."/>
            <person name="Stewart B.A."/>
            <person name="Lee S.R."/>
            <person name="Wilamowska K."/>
            <person name="Weinberg Z."/>
            <person name="Ruzzo W.L."/>
            <person name="Wloga D."/>
            <person name="Gaertig J."/>
            <person name="Frankel J."/>
            <person name="Tsao C.-C."/>
            <person name="Gorovsky M.A."/>
            <person name="Keeling P.J."/>
            <person name="Waller R.F."/>
            <person name="Patron N.J."/>
            <person name="Cherry J.M."/>
            <person name="Stover N.A."/>
            <person name="Krieger C.J."/>
            <person name="del Toro C."/>
            <person name="Ryder H.F."/>
            <person name="Williamson S.C."/>
            <person name="Barbeau R.A."/>
            <person name="Hamilton E.P."/>
            <person name="Orias E."/>
        </authorList>
    </citation>
    <scope>NUCLEOTIDE SEQUENCE [LARGE SCALE GENOMIC DNA]</scope>
    <source>
        <strain evidence="4">SB210</strain>
    </source>
</reference>
<dbReference type="Proteomes" id="UP000009168">
    <property type="component" value="Unassembled WGS sequence"/>
</dbReference>
<feature type="compositionally biased region" description="Polar residues" evidence="2">
    <location>
        <begin position="174"/>
        <end position="185"/>
    </location>
</feature>
<feature type="region of interest" description="Disordered" evidence="2">
    <location>
        <begin position="164"/>
        <end position="185"/>
    </location>
</feature>
<accession>Q23TT8</accession>
<dbReference type="GeneID" id="7834066"/>
<dbReference type="RefSeq" id="XP_001020202.2">
    <property type="nucleotide sequence ID" value="XM_001020202.2"/>
</dbReference>
<gene>
    <name evidence="3" type="ORF">TTHERM_00913360</name>
</gene>
<proteinExistence type="predicted"/>
<evidence type="ECO:0000313" key="4">
    <source>
        <dbReference type="Proteomes" id="UP000009168"/>
    </source>
</evidence>
<dbReference type="KEGG" id="tet:TTHERM_00913360"/>
<name>Q23TT8_TETTS</name>
<dbReference type="InParanoid" id="Q23TT8"/>
<feature type="coiled-coil region" evidence="1">
    <location>
        <begin position="266"/>
        <end position="293"/>
    </location>
</feature>
<keyword evidence="1" id="KW-0175">Coiled coil</keyword>
<dbReference type="AlphaFoldDB" id="Q23TT8"/>
<evidence type="ECO:0000256" key="2">
    <source>
        <dbReference type="SAM" id="MobiDB-lite"/>
    </source>
</evidence>